<evidence type="ECO:0000313" key="3">
    <source>
        <dbReference type="Proteomes" id="UP001152622"/>
    </source>
</evidence>
<evidence type="ECO:0000256" key="1">
    <source>
        <dbReference type="SAM" id="MobiDB-lite"/>
    </source>
</evidence>
<feature type="region of interest" description="Disordered" evidence="1">
    <location>
        <begin position="32"/>
        <end position="99"/>
    </location>
</feature>
<protein>
    <submittedName>
        <fullName evidence="2">Uncharacterized protein</fullName>
    </submittedName>
</protein>
<comment type="caution">
    <text evidence="2">The sequence shown here is derived from an EMBL/GenBank/DDBJ whole genome shotgun (WGS) entry which is preliminary data.</text>
</comment>
<organism evidence="2 3">
    <name type="scientific">Synaphobranchus kaupii</name>
    <name type="common">Kaup's arrowtooth eel</name>
    <dbReference type="NCBI Taxonomy" id="118154"/>
    <lineage>
        <taxon>Eukaryota</taxon>
        <taxon>Metazoa</taxon>
        <taxon>Chordata</taxon>
        <taxon>Craniata</taxon>
        <taxon>Vertebrata</taxon>
        <taxon>Euteleostomi</taxon>
        <taxon>Actinopterygii</taxon>
        <taxon>Neopterygii</taxon>
        <taxon>Teleostei</taxon>
        <taxon>Anguilliformes</taxon>
        <taxon>Synaphobranchidae</taxon>
        <taxon>Synaphobranchus</taxon>
    </lineage>
</organism>
<feature type="compositionally biased region" description="Low complexity" evidence="1">
    <location>
        <begin position="80"/>
        <end position="90"/>
    </location>
</feature>
<reference evidence="2" key="1">
    <citation type="journal article" date="2023" name="Science">
        <title>Genome structures resolve the early diversification of teleost fishes.</title>
        <authorList>
            <person name="Parey E."/>
            <person name="Louis A."/>
            <person name="Montfort J."/>
            <person name="Bouchez O."/>
            <person name="Roques C."/>
            <person name="Iampietro C."/>
            <person name="Lluch J."/>
            <person name="Castinel A."/>
            <person name="Donnadieu C."/>
            <person name="Desvignes T."/>
            <person name="Floi Bucao C."/>
            <person name="Jouanno E."/>
            <person name="Wen M."/>
            <person name="Mejri S."/>
            <person name="Dirks R."/>
            <person name="Jansen H."/>
            <person name="Henkel C."/>
            <person name="Chen W.J."/>
            <person name="Zahm M."/>
            <person name="Cabau C."/>
            <person name="Klopp C."/>
            <person name="Thompson A.W."/>
            <person name="Robinson-Rechavi M."/>
            <person name="Braasch I."/>
            <person name="Lecointre G."/>
            <person name="Bobe J."/>
            <person name="Postlethwait J.H."/>
            <person name="Berthelot C."/>
            <person name="Roest Crollius H."/>
            <person name="Guiguen Y."/>
        </authorList>
    </citation>
    <scope>NUCLEOTIDE SEQUENCE</scope>
    <source>
        <strain evidence="2">WJC10195</strain>
    </source>
</reference>
<dbReference type="AlphaFoldDB" id="A0A9Q1FSD0"/>
<sequence length="99" mass="10248">MGYLATRVLRQHLLPPTESGAERWGGVQKSGVGGALAGGNEAFAPTAERANRKQMGGAAGLRREAARAAAKPPSARHGNRNGPRAAAAADGPHRFTRPE</sequence>
<dbReference type="Proteomes" id="UP001152622">
    <property type="component" value="Chromosome 4"/>
</dbReference>
<keyword evidence="3" id="KW-1185">Reference proteome</keyword>
<name>A0A9Q1FSD0_SYNKA</name>
<dbReference type="EMBL" id="JAINUF010000004">
    <property type="protein sequence ID" value="KAJ8365218.1"/>
    <property type="molecule type" value="Genomic_DNA"/>
</dbReference>
<evidence type="ECO:0000313" key="2">
    <source>
        <dbReference type="EMBL" id="KAJ8365218.1"/>
    </source>
</evidence>
<accession>A0A9Q1FSD0</accession>
<gene>
    <name evidence="2" type="ORF">SKAU_G00140490</name>
</gene>
<proteinExistence type="predicted"/>